<dbReference type="Proteomes" id="UP001595616">
    <property type="component" value="Unassembled WGS sequence"/>
</dbReference>
<reference evidence="2" key="1">
    <citation type="journal article" date="2019" name="Int. J. Syst. Evol. Microbiol.">
        <title>The Global Catalogue of Microorganisms (GCM) 10K type strain sequencing project: providing services to taxonomists for standard genome sequencing and annotation.</title>
        <authorList>
            <consortium name="The Broad Institute Genomics Platform"/>
            <consortium name="The Broad Institute Genome Sequencing Center for Infectious Disease"/>
            <person name="Wu L."/>
            <person name="Ma J."/>
        </authorList>
    </citation>
    <scope>NUCLEOTIDE SEQUENCE [LARGE SCALE GENOMIC DNA]</scope>
    <source>
        <strain evidence="2">CECT 7956</strain>
    </source>
</reference>
<accession>A0ABV7Z014</accession>
<dbReference type="RefSeq" id="WP_379839322.1">
    <property type="nucleotide sequence ID" value="NZ_JBHRYQ010000001.1"/>
</dbReference>
<comment type="caution">
    <text evidence="1">The sequence shown here is derived from an EMBL/GenBank/DDBJ whole genome shotgun (WGS) entry which is preliminary data.</text>
</comment>
<dbReference type="EMBL" id="JBHRYQ010000001">
    <property type="protein sequence ID" value="MFC3812447.1"/>
    <property type="molecule type" value="Genomic_DNA"/>
</dbReference>
<gene>
    <name evidence="1" type="ORF">ACFOOI_17440</name>
</gene>
<dbReference type="Pfam" id="PF14109">
    <property type="entry name" value="GldH_lipo"/>
    <property type="match status" value="1"/>
</dbReference>
<evidence type="ECO:0000313" key="1">
    <source>
        <dbReference type="EMBL" id="MFC3812447.1"/>
    </source>
</evidence>
<proteinExistence type="predicted"/>
<organism evidence="1 2">
    <name type="scientific">Lacihabitans lacunae</name>
    <dbReference type="NCBI Taxonomy" id="1028214"/>
    <lineage>
        <taxon>Bacteria</taxon>
        <taxon>Pseudomonadati</taxon>
        <taxon>Bacteroidota</taxon>
        <taxon>Cytophagia</taxon>
        <taxon>Cytophagales</taxon>
        <taxon>Leadbetterellaceae</taxon>
        <taxon>Lacihabitans</taxon>
    </lineage>
</organism>
<keyword evidence="2" id="KW-1185">Reference proteome</keyword>
<name>A0ABV7Z014_9BACT</name>
<protein>
    <submittedName>
        <fullName evidence="1">Gliding motility lipoprotein GldH</fullName>
    </submittedName>
</protein>
<evidence type="ECO:0000313" key="2">
    <source>
        <dbReference type="Proteomes" id="UP001595616"/>
    </source>
</evidence>
<dbReference type="InterPro" id="IPR020018">
    <property type="entry name" value="Motility-assoc_lipoprot_GldH"/>
</dbReference>
<sequence length="157" mass="17999">MKKVVLWFVVAISTIACESNPGFKEIRDFKKSEWKIAHKQTFEFEIKDIQKTYAFNYLIRTSVSYPFFNLYLNEALTGPDGKQVSTSMDEVILFNEKTGKPYGDGLGDIYDNRVPMPKLVKYKFDKPGKYKLSIGHNMRPDPLTGIMSIGLEIVEAK</sequence>
<keyword evidence="1" id="KW-0449">Lipoprotein</keyword>
<dbReference type="PROSITE" id="PS51257">
    <property type="entry name" value="PROKAR_LIPOPROTEIN"/>
    <property type="match status" value="1"/>
</dbReference>
<dbReference type="NCBIfam" id="TIGR03511">
    <property type="entry name" value="GldH_lipo"/>
    <property type="match status" value="1"/>
</dbReference>